<keyword evidence="1" id="KW-1133">Transmembrane helix</keyword>
<feature type="transmembrane region" description="Helical" evidence="1">
    <location>
        <begin position="12"/>
        <end position="32"/>
    </location>
</feature>
<dbReference type="AlphaFoldDB" id="A0A1I3B3U6"/>
<evidence type="ECO:0000256" key="1">
    <source>
        <dbReference type="SAM" id="Phobius"/>
    </source>
</evidence>
<feature type="transmembrane region" description="Helical" evidence="1">
    <location>
        <begin position="136"/>
        <end position="166"/>
    </location>
</feature>
<feature type="transmembrane region" description="Helical" evidence="1">
    <location>
        <begin position="66"/>
        <end position="96"/>
    </location>
</feature>
<dbReference type="Proteomes" id="UP000198668">
    <property type="component" value="Unassembled WGS sequence"/>
</dbReference>
<reference evidence="2 3" key="1">
    <citation type="submission" date="2016-10" db="EMBL/GenBank/DDBJ databases">
        <authorList>
            <person name="de Groot N.N."/>
        </authorList>
    </citation>
    <scope>NUCLEOTIDE SEQUENCE [LARGE SCALE GENOMIC DNA]</scope>
    <source>
        <strain evidence="2 3">DSM 27630</strain>
    </source>
</reference>
<dbReference type="InterPro" id="IPR008875">
    <property type="entry name" value="TraX"/>
</dbReference>
<sequence length="199" mass="23213">MLEVKSFDRKTNFIKWLAIVTMLIDHIGAYLVPESVLLRLIGRISFPCFLYTTVQGTKRTSNFPRYIIQLLLLGFVSMPVTDQTFNILFSLALFALSMKDKRLILPCFFLSYFVEYSLYGFILGWTIYFISEENKWIGLAGFLLLQFSSFPSIQFYAILALIPIITDFNPKLVRVPKLFGYAFYPLHLWILRLLQSFLI</sequence>
<keyword evidence="1" id="KW-0812">Transmembrane</keyword>
<dbReference type="Pfam" id="PF05857">
    <property type="entry name" value="TraX"/>
    <property type="match status" value="1"/>
</dbReference>
<dbReference type="EMBL" id="FOQE01000003">
    <property type="protein sequence ID" value="SFH56766.1"/>
    <property type="molecule type" value="Genomic_DNA"/>
</dbReference>
<organism evidence="2 3">
    <name type="scientific">Pisciglobus halotolerans</name>
    <dbReference type="NCBI Taxonomy" id="745365"/>
    <lineage>
        <taxon>Bacteria</taxon>
        <taxon>Bacillati</taxon>
        <taxon>Bacillota</taxon>
        <taxon>Bacilli</taxon>
        <taxon>Lactobacillales</taxon>
        <taxon>Carnobacteriaceae</taxon>
    </lineage>
</organism>
<keyword evidence="1" id="KW-0472">Membrane</keyword>
<protein>
    <submittedName>
        <fullName evidence="2">TraX protein</fullName>
    </submittedName>
</protein>
<dbReference type="RefSeq" id="WP_092091143.1">
    <property type="nucleotide sequence ID" value="NZ_FOQE01000003.1"/>
</dbReference>
<accession>A0A1I3B3U6</accession>
<name>A0A1I3B3U6_9LACT</name>
<proteinExistence type="predicted"/>
<keyword evidence="3" id="KW-1185">Reference proteome</keyword>
<feature type="transmembrane region" description="Helical" evidence="1">
    <location>
        <begin position="178"/>
        <end position="198"/>
    </location>
</feature>
<evidence type="ECO:0000313" key="3">
    <source>
        <dbReference type="Proteomes" id="UP000198668"/>
    </source>
</evidence>
<evidence type="ECO:0000313" key="2">
    <source>
        <dbReference type="EMBL" id="SFH56766.1"/>
    </source>
</evidence>
<feature type="transmembrane region" description="Helical" evidence="1">
    <location>
        <begin position="103"/>
        <end position="130"/>
    </location>
</feature>
<gene>
    <name evidence="2" type="ORF">SAMN04489868_10396</name>
</gene>
<dbReference type="OrthoDB" id="9781069at2"/>